<dbReference type="Pfam" id="PF09694">
    <property type="entry name" value="Gcw_chp"/>
    <property type="match status" value="1"/>
</dbReference>
<evidence type="ECO:0000313" key="2">
    <source>
        <dbReference type="EMBL" id="MCD8473726.1"/>
    </source>
</evidence>
<name>A0ABS8TUB4_9GAMM</name>
<feature type="chain" id="PRO_5046740598" evidence="1">
    <location>
        <begin position="23"/>
        <end position="281"/>
    </location>
</feature>
<evidence type="ECO:0000256" key="1">
    <source>
        <dbReference type="SAM" id="SignalP"/>
    </source>
</evidence>
<reference evidence="2" key="1">
    <citation type="submission" date="2021-11" db="EMBL/GenBank/DDBJ databases">
        <title>Genome sequence of Xylella taiwanensis PLS432.</title>
        <authorList>
            <person name="Weng L.-W."/>
            <person name="Su C.-C."/>
            <person name="Tsai C.-W."/>
            <person name="Kuo C.-H."/>
        </authorList>
    </citation>
    <scope>NUCLEOTIDE SEQUENCE</scope>
    <source>
        <strain evidence="2">PLS432</strain>
    </source>
</reference>
<keyword evidence="1" id="KW-0732">Signal</keyword>
<organism evidence="2 3">
    <name type="scientific">Xylella taiwanensis</name>
    <dbReference type="NCBI Taxonomy" id="1444770"/>
    <lineage>
        <taxon>Bacteria</taxon>
        <taxon>Pseudomonadati</taxon>
        <taxon>Pseudomonadota</taxon>
        <taxon>Gammaproteobacteria</taxon>
        <taxon>Lysobacterales</taxon>
        <taxon>Lysobacteraceae</taxon>
        <taxon>Xylella</taxon>
    </lineage>
</organism>
<dbReference type="InterPro" id="IPR010239">
    <property type="entry name" value="CHP02001"/>
</dbReference>
<dbReference type="NCBIfam" id="TIGR02001">
    <property type="entry name" value="gcw_chp"/>
    <property type="match status" value="1"/>
</dbReference>
<protein>
    <submittedName>
        <fullName evidence="2">TorF family putative porin</fullName>
    </submittedName>
</protein>
<sequence length="281" mass="29444">MSRIPAEAAAIFLLANASPAFAQDSEKQNIAVSGSASIASDYRFRGVSQTNKAMTIQGGFTLSHKSGAYVGAWAANLAYWGTFGGANMELDLIAGYKLALAKKTMLDIGLTWYVYPGSANNTNFAESYVKLSGTTGPIALTTGFAYAPKQKALGHWYFTGTDAAAGVYNAPYDKQDNLYLWGDAAVALQGTPLTAKAHIGYSKGNPGLGQNATSIAPTGKYWDWSLGLDASWHNLTLGVSYVDTNISRSAAAYLQPSFSKGQDGIGSIADGAAVVSLTAAF</sequence>
<proteinExistence type="predicted"/>
<keyword evidence="3" id="KW-1185">Reference proteome</keyword>
<dbReference type="EMBL" id="JAJPPU010000002">
    <property type="protein sequence ID" value="MCD8473726.1"/>
    <property type="molecule type" value="Genomic_DNA"/>
</dbReference>
<feature type="signal peptide" evidence="1">
    <location>
        <begin position="1"/>
        <end position="22"/>
    </location>
</feature>
<comment type="caution">
    <text evidence="2">The sequence shown here is derived from an EMBL/GenBank/DDBJ whole genome shotgun (WGS) entry which is preliminary data.</text>
</comment>
<gene>
    <name evidence="2" type="ORF">LPH55_09715</name>
</gene>
<dbReference type="RefSeq" id="WP_114867100.1">
    <property type="nucleotide sequence ID" value="NZ_CP053627.1"/>
</dbReference>
<dbReference type="Proteomes" id="UP001430701">
    <property type="component" value="Unassembled WGS sequence"/>
</dbReference>
<accession>A0ABS8TUB4</accession>
<evidence type="ECO:0000313" key="3">
    <source>
        <dbReference type="Proteomes" id="UP001430701"/>
    </source>
</evidence>
<dbReference type="GeneID" id="68900616"/>